<dbReference type="AlphaFoldDB" id="A0A561EJ21"/>
<dbReference type="InterPro" id="IPR052186">
    <property type="entry name" value="Hydantoin_racemase-like"/>
</dbReference>
<dbReference type="Gene3D" id="3.40.50.12500">
    <property type="match status" value="1"/>
</dbReference>
<evidence type="ECO:0008006" key="4">
    <source>
        <dbReference type="Google" id="ProtNLM"/>
    </source>
</evidence>
<evidence type="ECO:0000256" key="1">
    <source>
        <dbReference type="ARBA" id="ARBA00038414"/>
    </source>
</evidence>
<organism evidence="2 3">
    <name type="scientific">Kitasatospora atroaurantiaca</name>
    <dbReference type="NCBI Taxonomy" id="285545"/>
    <lineage>
        <taxon>Bacteria</taxon>
        <taxon>Bacillati</taxon>
        <taxon>Actinomycetota</taxon>
        <taxon>Actinomycetes</taxon>
        <taxon>Kitasatosporales</taxon>
        <taxon>Streptomycetaceae</taxon>
        <taxon>Kitasatospora</taxon>
    </lineage>
</organism>
<comment type="similarity">
    <text evidence="1">Belongs to the HyuE racemase family.</text>
</comment>
<dbReference type="InterPro" id="IPR053714">
    <property type="entry name" value="Iso_Racemase_Enz_sf"/>
</dbReference>
<protein>
    <recommendedName>
        <fullName evidence="4">Asp/Glu/hydantoin racemase</fullName>
    </recommendedName>
</protein>
<dbReference type="Pfam" id="PF01177">
    <property type="entry name" value="Asp_Glu_race"/>
    <property type="match status" value="1"/>
</dbReference>
<dbReference type="PANTHER" id="PTHR28047:SF5">
    <property type="entry name" value="PROTEIN DCG1"/>
    <property type="match status" value="1"/>
</dbReference>
<evidence type="ECO:0000313" key="3">
    <source>
        <dbReference type="Proteomes" id="UP000318416"/>
    </source>
</evidence>
<name>A0A561EJ21_9ACTN</name>
<sequence>MATGEDRSWRIWYQSFTDPGVDAPYFGRLTSRIEGLADPGFEVVVHGMTPGDRHLHRLSELRCSMQAVRNAIAAQEEGYDAFVIGHFQEPGLAEARAAVDIPVIGLGESTMLHACTLGRKIALVTISPVFVPYHEEQIVRHGLQQRVIAVRAVDAEVADFNRAFTEPELYRRMKEEFSQQLRPLLELGVDVVIPAGGYPMLLFAGERSFGLGGAVVLDGLPVAVMAAETAVRLRRLNGTGASRAPGSALPSEPALREFLDAM</sequence>
<dbReference type="EMBL" id="VIVR01000001">
    <property type="protein sequence ID" value="TWE15607.1"/>
    <property type="molecule type" value="Genomic_DNA"/>
</dbReference>
<dbReference type="GO" id="GO:0047661">
    <property type="term" value="F:amino-acid racemase activity"/>
    <property type="evidence" value="ECO:0007669"/>
    <property type="project" value="InterPro"/>
</dbReference>
<gene>
    <name evidence="2" type="ORF">FB465_0523</name>
</gene>
<comment type="caution">
    <text evidence="2">The sequence shown here is derived from an EMBL/GenBank/DDBJ whole genome shotgun (WGS) entry which is preliminary data.</text>
</comment>
<dbReference type="OrthoDB" id="9791723at2"/>
<proteinExistence type="inferred from homology"/>
<dbReference type="RefSeq" id="WP_145787199.1">
    <property type="nucleotide sequence ID" value="NZ_BAAABR010000043.1"/>
</dbReference>
<dbReference type="Proteomes" id="UP000318416">
    <property type="component" value="Unassembled WGS sequence"/>
</dbReference>
<dbReference type="PANTHER" id="PTHR28047">
    <property type="entry name" value="PROTEIN DCG1"/>
    <property type="match status" value="1"/>
</dbReference>
<accession>A0A561EJ21</accession>
<reference evidence="2 3" key="1">
    <citation type="submission" date="2019-06" db="EMBL/GenBank/DDBJ databases">
        <title>Sequencing the genomes of 1000 actinobacteria strains.</title>
        <authorList>
            <person name="Klenk H.-P."/>
        </authorList>
    </citation>
    <scope>NUCLEOTIDE SEQUENCE [LARGE SCALE GENOMIC DNA]</scope>
    <source>
        <strain evidence="2 3">DSM 41649</strain>
    </source>
</reference>
<evidence type="ECO:0000313" key="2">
    <source>
        <dbReference type="EMBL" id="TWE15607.1"/>
    </source>
</evidence>
<dbReference type="InterPro" id="IPR015942">
    <property type="entry name" value="Asp/Glu/hydantoin_racemase"/>
</dbReference>
<keyword evidence="3" id="KW-1185">Reference proteome</keyword>